<dbReference type="InterPro" id="IPR051454">
    <property type="entry name" value="RNA/ubiquinone_mod_enzymes"/>
</dbReference>
<name>A0A0L6JKT2_9FIRM</name>
<dbReference type="PANTHER" id="PTHR30217">
    <property type="entry name" value="PEPTIDASE U32 FAMILY"/>
    <property type="match status" value="1"/>
</dbReference>
<dbReference type="EMBL" id="LGTC01000001">
    <property type="protein sequence ID" value="KNY26436.1"/>
    <property type="molecule type" value="Genomic_DNA"/>
</dbReference>
<dbReference type="eggNOG" id="COG0826">
    <property type="taxonomic scope" value="Bacteria"/>
</dbReference>
<dbReference type="InterPro" id="IPR001539">
    <property type="entry name" value="Peptidase_U32"/>
</dbReference>
<dbReference type="RefSeq" id="WP_036941342.1">
    <property type="nucleotide sequence ID" value="NZ_JQKC01000015.1"/>
</dbReference>
<comment type="caution">
    <text evidence="1">The sequence shown here is derived from an EMBL/GenBank/DDBJ whole genome shotgun (WGS) entry which is preliminary data.</text>
</comment>
<gene>
    <name evidence="1" type="ORF">Bccel_1698</name>
</gene>
<proteinExistence type="predicted"/>
<dbReference type="STRING" id="398512.Bccel_1698"/>
<dbReference type="Proteomes" id="UP000036923">
    <property type="component" value="Unassembled WGS sequence"/>
</dbReference>
<sequence length="388" mass="45049">MRYFSIPSDFKVETIDRINELNNTFPKSQVIETYGQVTQGALVNSGRVTGVLPELDFNQLEKYIQYSVDRGIDFNYTLNPACLGNYEFSSVGAREINSLLAKLNDIGIKSLTLTTPSLMELVKASGYKFKIKASAICEITSPSKALFYKKMGVERIVIDPDITREFNRIKGICEVFDQGVEMIVNNVCYKSCAYKMFHYNHESHCTPDNTSQKVKDYYFNRCSMQKAGEFKNPVRLNWVRPEDIKYYYETGVRYFKLQGRQNVLKGDIVATLKHYFEENFEGNLFELITLFAPYNAFQPYMDNKKLNGFLDKFFKYPEFCREVCSSCNYCESYAKKCMDVEKTAELHGKALEFYNQYDEYTKLIKSLNAYKPVKKLFDGKDLECSFDF</sequence>
<dbReference type="PANTHER" id="PTHR30217:SF10">
    <property type="entry name" value="23S RRNA 5-HYDROXYCYTIDINE C2501 SYNTHASE"/>
    <property type="match status" value="1"/>
</dbReference>
<dbReference type="OrthoDB" id="9805982at2"/>
<accession>A0A0L6JKT2</accession>
<evidence type="ECO:0000313" key="1">
    <source>
        <dbReference type="EMBL" id="KNY26436.1"/>
    </source>
</evidence>
<dbReference type="AlphaFoldDB" id="A0A0L6JKT2"/>
<organism evidence="1 2">
    <name type="scientific">Pseudobacteroides cellulosolvens ATCC 35603 = DSM 2933</name>
    <dbReference type="NCBI Taxonomy" id="398512"/>
    <lineage>
        <taxon>Bacteria</taxon>
        <taxon>Bacillati</taxon>
        <taxon>Bacillota</taxon>
        <taxon>Clostridia</taxon>
        <taxon>Eubacteriales</taxon>
        <taxon>Oscillospiraceae</taxon>
        <taxon>Pseudobacteroides</taxon>
    </lineage>
</organism>
<protein>
    <submittedName>
        <fullName evidence="1">Peptidase U32</fullName>
    </submittedName>
</protein>
<reference evidence="2" key="1">
    <citation type="submission" date="2015-07" db="EMBL/GenBank/DDBJ databases">
        <title>Near-Complete Genome Sequence of the Cellulolytic Bacterium Bacteroides (Pseudobacteroides) cellulosolvens ATCC 35603.</title>
        <authorList>
            <person name="Dassa B."/>
            <person name="Utturkar S.M."/>
            <person name="Klingeman D.M."/>
            <person name="Hurt R.A."/>
            <person name="Keller M."/>
            <person name="Xu J."/>
            <person name="Reddy Y.H.K."/>
            <person name="Borovok I."/>
            <person name="Grinberg I.R."/>
            <person name="Lamed R."/>
            <person name="Zhivin O."/>
            <person name="Bayer E.A."/>
            <person name="Brown S.D."/>
        </authorList>
    </citation>
    <scope>NUCLEOTIDE SEQUENCE [LARGE SCALE GENOMIC DNA]</scope>
    <source>
        <strain evidence="2">DSM 2933</strain>
    </source>
</reference>
<dbReference type="Pfam" id="PF01136">
    <property type="entry name" value="Peptidase_U32"/>
    <property type="match status" value="1"/>
</dbReference>
<keyword evidence="2" id="KW-1185">Reference proteome</keyword>
<evidence type="ECO:0000313" key="2">
    <source>
        <dbReference type="Proteomes" id="UP000036923"/>
    </source>
</evidence>